<feature type="non-terminal residue" evidence="2">
    <location>
        <position position="39"/>
    </location>
</feature>
<evidence type="ECO:0000313" key="3">
    <source>
        <dbReference type="Proteomes" id="UP001597083"/>
    </source>
</evidence>
<dbReference type="InterPro" id="IPR029017">
    <property type="entry name" value="Enolase-like_N"/>
</dbReference>
<dbReference type="Gene3D" id="3.30.390.10">
    <property type="entry name" value="Enolase-like, N-terminal domain"/>
    <property type="match status" value="1"/>
</dbReference>
<protein>
    <recommendedName>
        <fullName evidence="1">Enolase N-terminal domain-containing protein</fullName>
    </recommendedName>
</protein>
<proteinExistence type="predicted"/>
<keyword evidence="3" id="KW-1185">Reference proteome</keyword>
<comment type="caution">
    <text evidence="2">The sequence shown here is derived from an EMBL/GenBank/DDBJ whole genome shotgun (WGS) entry which is preliminary data.</text>
</comment>
<dbReference type="SUPFAM" id="SSF54826">
    <property type="entry name" value="Enolase N-terminal domain-like"/>
    <property type="match status" value="1"/>
</dbReference>
<name>A0ABW3CD91_9ACTN</name>
<organism evidence="2 3">
    <name type="scientific">Actinomadura adrarensis</name>
    <dbReference type="NCBI Taxonomy" id="1819600"/>
    <lineage>
        <taxon>Bacteria</taxon>
        <taxon>Bacillati</taxon>
        <taxon>Actinomycetota</taxon>
        <taxon>Actinomycetes</taxon>
        <taxon>Streptosporangiales</taxon>
        <taxon>Thermomonosporaceae</taxon>
        <taxon>Actinomadura</taxon>
    </lineage>
</organism>
<evidence type="ECO:0000259" key="1">
    <source>
        <dbReference type="Pfam" id="PF03952"/>
    </source>
</evidence>
<gene>
    <name evidence="2" type="ORF">ACFQ07_09190</name>
</gene>
<accession>A0ABW3CD91</accession>
<feature type="domain" description="Enolase N-terminal" evidence="1">
    <location>
        <begin position="4"/>
        <end position="39"/>
    </location>
</feature>
<dbReference type="Proteomes" id="UP001597083">
    <property type="component" value="Unassembled WGS sequence"/>
</dbReference>
<dbReference type="Pfam" id="PF03952">
    <property type="entry name" value="Enolase_N"/>
    <property type="match status" value="1"/>
</dbReference>
<evidence type="ECO:0000313" key="2">
    <source>
        <dbReference type="EMBL" id="MFD0852395.1"/>
    </source>
</evidence>
<dbReference type="EMBL" id="JBHTIR010001311">
    <property type="protein sequence ID" value="MFD0852395.1"/>
    <property type="molecule type" value="Genomic_DNA"/>
</dbReference>
<sequence length="39" mass="4040">MSSIEAVLAREILDSRGNPTVEVEVLLADGTEAQAAVPS</sequence>
<reference evidence="3" key="1">
    <citation type="journal article" date="2019" name="Int. J. Syst. Evol. Microbiol.">
        <title>The Global Catalogue of Microorganisms (GCM) 10K type strain sequencing project: providing services to taxonomists for standard genome sequencing and annotation.</title>
        <authorList>
            <consortium name="The Broad Institute Genomics Platform"/>
            <consortium name="The Broad Institute Genome Sequencing Center for Infectious Disease"/>
            <person name="Wu L."/>
            <person name="Ma J."/>
        </authorList>
    </citation>
    <scope>NUCLEOTIDE SEQUENCE [LARGE SCALE GENOMIC DNA]</scope>
    <source>
        <strain evidence="3">JCM 31696</strain>
    </source>
</reference>
<dbReference type="InterPro" id="IPR020811">
    <property type="entry name" value="Enolase_N"/>
</dbReference>